<dbReference type="GO" id="GO:0008168">
    <property type="term" value="F:methyltransferase activity"/>
    <property type="evidence" value="ECO:0007669"/>
    <property type="project" value="UniProtKB-KW"/>
</dbReference>
<comment type="caution">
    <text evidence="1">The sequence shown here is derived from an EMBL/GenBank/DDBJ whole genome shotgun (WGS) entry which is preliminary data.</text>
</comment>
<name>A0ABW8Z8Q6_9BURK</name>
<dbReference type="RefSeq" id="WP_408167702.1">
    <property type="nucleotide sequence ID" value="NZ_JAQQFR010000005.1"/>
</dbReference>
<proteinExistence type="predicted"/>
<reference evidence="1 2" key="1">
    <citation type="journal article" date="2024" name="Chem. Sci.">
        <title>Discovery of megapolipeptins by genome mining of a Burkholderiales bacteria collection.</title>
        <authorList>
            <person name="Paulo B.S."/>
            <person name="Recchia M.J.J."/>
            <person name="Lee S."/>
            <person name="Fergusson C.H."/>
            <person name="Romanowski S.B."/>
            <person name="Hernandez A."/>
            <person name="Krull N."/>
            <person name="Liu D.Y."/>
            <person name="Cavanagh H."/>
            <person name="Bos A."/>
            <person name="Gray C.A."/>
            <person name="Murphy B.T."/>
            <person name="Linington R.G."/>
            <person name="Eustaquio A.S."/>
        </authorList>
    </citation>
    <scope>NUCLEOTIDE SEQUENCE [LARGE SCALE GENOMIC DNA]</scope>
    <source>
        <strain evidence="1 2">RL21-008-BIB-B</strain>
    </source>
</reference>
<dbReference type="Proteomes" id="UP001629214">
    <property type="component" value="Unassembled WGS sequence"/>
</dbReference>
<protein>
    <submittedName>
        <fullName evidence="1">SAM-dependent methyltransferase</fullName>
    </submittedName>
</protein>
<dbReference type="EMBL" id="JAQQFR010000005">
    <property type="protein sequence ID" value="MFL9878703.1"/>
    <property type="molecule type" value="Genomic_DNA"/>
</dbReference>
<evidence type="ECO:0000313" key="1">
    <source>
        <dbReference type="EMBL" id="MFL9878703.1"/>
    </source>
</evidence>
<accession>A0ABW8Z8Q6</accession>
<dbReference type="GO" id="GO:0032259">
    <property type="term" value="P:methylation"/>
    <property type="evidence" value="ECO:0007669"/>
    <property type="project" value="UniProtKB-KW"/>
</dbReference>
<dbReference type="Pfam" id="PF05401">
    <property type="entry name" value="NodS"/>
    <property type="match status" value="1"/>
</dbReference>
<keyword evidence="1" id="KW-0808">Transferase</keyword>
<keyword evidence="1" id="KW-0489">Methyltransferase</keyword>
<gene>
    <name evidence="1" type="ORF">PQR63_09935</name>
</gene>
<dbReference type="InterPro" id="IPR008715">
    <property type="entry name" value="SAM-MeTfrase_NodS-like"/>
</dbReference>
<organism evidence="1 2">
    <name type="scientific">Herbaspirillum rhizosphaerae</name>
    <dbReference type="NCBI Taxonomy" id="346179"/>
    <lineage>
        <taxon>Bacteria</taxon>
        <taxon>Pseudomonadati</taxon>
        <taxon>Pseudomonadota</taxon>
        <taxon>Betaproteobacteria</taxon>
        <taxon>Burkholderiales</taxon>
        <taxon>Oxalobacteraceae</taxon>
        <taxon>Herbaspirillum</taxon>
    </lineage>
</organism>
<evidence type="ECO:0000313" key="2">
    <source>
        <dbReference type="Proteomes" id="UP001629214"/>
    </source>
</evidence>
<keyword evidence="2" id="KW-1185">Reference proteome</keyword>
<dbReference type="SUPFAM" id="SSF53335">
    <property type="entry name" value="S-adenosyl-L-methionine-dependent methyltransferases"/>
    <property type="match status" value="1"/>
</dbReference>
<dbReference type="PANTHER" id="PTHR43464">
    <property type="entry name" value="METHYLTRANSFERASE"/>
    <property type="match status" value="1"/>
</dbReference>
<dbReference type="Gene3D" id="3.40.50.150">
    <property type="entry name" value="Vaccinia Virus protein VP39"/>
    <property type="match status" value="1"/>
</dbReference>
<dbReference type="InterPro" id="IPR029063">
    <property type="entry name" value="SAM-dependent_MTases_sf"/>
</dbReference>
<sequence>MQAPTIPTTPTMPTTASRDYFDALYERSDDPWRIAGNWYEQRKRSLIMAMLPRSRFLHAFEPACGSGELTVDLGRRCDRILAGDFAETAVDIAHERWQQASISRRTDCVVRFACMAVPDQWPAQLGAVFDLIVISEFAYYLDGDALQALPALVNASLAPDGVLVLCHWKRDFAQRRHRTADIHQGFENVPDWHHAARYEDADFLLDLWSREQQSPAELAELT</sequence>